<dbReference type="Proteomes" id="UP000246800">
    <property type="component" value="Unassembled WGS sequence"/>
</dbReference>
<reference evidence="1 2" key="1">
    <citation type="journal article" date="2018" name="Vet. Microbiol.">
        <title>Clonal diversity and geographic distribution of methicillin-resistant Staphylococcus pseudintermedius from Australian animals: Discovery of novel sequence types.</title>
        <authorList>
            <person name="Worthing K.A."/>
            <person name="Abraham S."/>
            <person name="Coombs G.W."/>
            <person name="Pang S."/>
            <person name="Saputra S."/>
            <person name="Jordan D."/>
            <person name="Trott D.J."/>
            <person name="Norris J.M."/>
        </authorList>
    </citation>
    <scope>NUCLEOTIDE SEQUENCE [LARGE SCALE GENOMIC DNA]</scope>
    <source>
        <strain evidence="1 2">ST525 1</strain>
    </source>
</reference>
<proteinExistence type="predicted"/>
<dbReference type="AlphaFoldDB" id="A0A317YLA0"/>
<feature type="non-terminal residue" evidence="1">
    <location>
        <position position="25"/>
    </location>
</feature>
<sequence length="25" mass="3068">MRGKFIAYFNQHQSMISKRYLTLFS</sequence>
<accession>A0A317YLA0</accession>
<dbReference type="EMBL" id="QEIT01000642">
    <property type="protein sequence ID" value="PWZ67792.1"/>
    <property type="molecule type" value="Genomic_DNA"/>
</dbReference>
<evidence type="ECO:0000313" key="2">
    <source>
        <dbReference type="Proteomes" id="UP000246800"/>
    </source>
</evidence>
<gene>
    <name evidence="1" type="ORF">DD902_15445</name>
</gene>
<protein>
    <submittedName>
        <fullName evidence="1">C4-dicarboxylate ABC transporter</fullName>
    </submittedName>
</protein>
<evidence type="ECO:0000313" key="1">
    <source>
        <dbReference type="EMBL" id="PWZ67792.1"/>
    </source>
</evidence>
<comment type="caution">
    <text evidence="1">The sequence shown here is derived from an EMBL/GenBank/DDBJ whole genome shotgun (WGS) entry which is preliminary data.</text>
</comment>
<name>A0A317YLA0_STAPS</name>
<organism evidence="1 2">
    <name type="scientific">Staphylococcus pseudintermedius</name>
    <dbReference type="NCBI Taxonomy" id="283734"/>
    <lineage>
        <taxon>Bacteria</taxon>
        <taxon>Bacillati</taxon>
        <taxon>Bacillota</taxon>
        <taxon>Bacilli</taxon>
        <taxon>Bacillales</taxon>
        <taxon>Staphylococcaceae</taxon>
        <taxon>Staphylococcus</taxon>
        <taxon>Staphylococcus intermedius group</taxon>
    </lineage>
</organism>